<evidence type="ECO:0008006" key="4">
    <source>
        <dbReference type="Google" id="ProtNLM"/>
    </source>
</evidence>
<evidence type="ECO:0000313" key="3">
    <source>
        <dbReference type="Proteomes" id="UP000184356"/>
    </source>
</evidence>
<keyword evidence="1" id="KW-0732">Signal</keyword>
<dbReference type="VEuPathDB" id="FungiDB:ASPSYDRAFT_90479"/>
<evidence type="ECO:0000256" key="1">
    <source>
        <dbReference type="SAM" id="SignalP"/>
    </source>
</evidence>
<dbReference type="Proteomes" id="UP000184356">
    <property type="component" value="Unassembled WGS sequence"/>
</dbReference>
<feature type="chain" id="PRO_5012566929" description="Ricin B lectin domain-containing protein" evidence="1">
    <location>
        <begin position="20"/>
        <end position="146"/>
    </location>
</feature>
<reference evidence="3" key="1">
    <citation type="journal article" date="2017" name="Genome Biol.">
        <title>Comparative genomics reveals high biological diversity and specific adaptations in the industrially and medically important fungal genus Aspergillus.</title>
        <authorList>
            <person name="de Vries R.P."/>
            <person name="Riley R."/>
            <person name="Wiebenga A."/>
            <person name="Aguilar-Osorio G."/>
            <person name="Amillis S."/>
            <person name="Uchima C.A."/>
            <person name="Anderluh G."/>
            <person name="Asadollahi M."/>
            <person name="Askin M."/>
            <person name="Barry K."/>
            <person name="Battaglia E."/>
            <person name="Bayram O."/>
            <person name="Benocci T."/>
            <person name="Braus-Stromeyer S.A."/>
            <person name="Caldana C."/>
            <person name="Canovas D."/>
            <person name="Cerqueira G.C."/>
            <person name="Chen F."/>
            <person name="Chen W."/>
            <person name="Choi C."/>
            <person name="Clum A."/>
            <person name="Dos Santos R.A."/>
            <person name="Damasio A.R."/>
            <person name="Diallinas G."/>
            <person name="Emri T."/>
            <person name="Fekete E."/>
            <person name="Flipphi M."/>
            <person name="Freyberg S."/>
            <person name="Gallo A."/>
            <person name="Gournas C."/>
            <person name="Habgood R."/>
            <person name="Hainaut M."/>
            <person name="Harispe M.L."/>
            <person name="Henrissat B."/>
            <person name="Hilden K.S."/>
            <person name="Hope R."/>
            <person name="Hossain A."/>
            <person name="Karabika E."/>
            <person name="Karaffa L."/>
            <person name="Karanyi Z."/>
            <person name="Krasevec N."/>
            <person name="Kuo A."/>
            <person name="Kusch H."/>
            <person name="LaButti K."/>
            <person name="Lagendijk E.L."/>
            <person name="Lapidus A."/>
            <person name="Levasseur A."/>
            <person name="Lindquist E."/>
            <person name="Lipzen A."/>
            <person name="Logrieco A.F."/>
            <person name="MacCabe A."/>
            <person name="Maekelae M.R."/>
            <person name="Malavazi I."/>
            <person name="Melin P."/>
            <person name="Meyer V."/>
            <person name="Mielnichuk N."/>
            <person name="Miskei M."/>
            <person name="Molnar A.P."/>
            <person name="Mule G."/>
            <person name="Ngan C.Y."/>
            <person name="Orejas M."/>
            <person name="Orosz E."/>
            <person name="Ouedraogo J.P."/>
            <person name="Overkamp K.M."/>
            <person name="Park H.-S."/>
            <person name="Perrone G."/>
            <person name="Piumi F."/>
            <person name="Punt P.J."/>
            <person name="Ram A.F."/>
            <person name="Ramon A."/>
            <person name="Rauscher S."/>
            <person name="Record E."/>
            <person name="Riano-Pachon D.M."/>
            <person name="Robert V."/>
            <person name="Roehrig J."/>
            <person name="Ruller R."/>
            <person name="Salamov A."/>
            <person name="Salih N.S."/>
            <person name="Samson R.A."/>
            <person name="Sandor E."/>
            <person name="Sanguinetti M."/>
            <person name="Schuetze T."/>
            <person name="Sepcic K."/>
            <person name="Shelest E."/>
            <person name="Sherlock G."/>
            <person name="Sophianopoulou V."/>
            <person name="Squina F.M."/>
            <person name="Sun H."/>
            <person name="Susca A."/>
            <person name="Todd R.B."/>
            <person name="Tsang A."/>
            <person name="Unkles S.E."/>
            <person name="van de Wiele N."/>
            <person name="van Rossen-Uffink D."/>
            <person name="Oliveira J.V."/>
            <person name="Vesth T.C."/>
            <person name="Visser J."/>
            <person name="Yu J.-H."/>
            <person name="Zhou M."/>
            <person name="Andersen M.R."/>
            <person name="Archer D.B."/>
            <person name="Baker S.E."/>
            <person name="Benoit I."/>
            <person name="Brakhage A.A."/>
            <person name="Braus G.H."/>
            <person name="Fischer R."/>
            <person name="Frisvad J.C."/>
            <person name="Goldman G.H."/>
            <person name="Houbraken J."/>
            <person name="Oakley B."/>
            <person name="Pocsi I."/>
            <person name="Scazzocchio C."/>
            <person name="Seiboth B."/>
            <person name="vanKuyk P.A."/>
            <person name="Wortman J."/>
            <person name="Dyer P.S."/>
            <person name="Grigoriev I.V."/>
        </authorList>
    </citation>
    <scope>NUCLEOTIDE SEQUENCE [LARGE SCALE GENOMIC DNA]</scope>
    <source>
        <strain evidence="3">CBS 593.65</strain>
    </source>
</reference>
<evidence type="ECO:0000313" key="2">
    <source>
        <dbReference type="EMBL" id="OJJ58304.1"/>
    </source>
</evidence>
<dbReference type="OrthoDB" id="4469944at2759"/>
<dbReference type="PANTHER" id="PTHR35605:SF1">
    <property type="entry name" value="ECP2 EFFECTOR PROTEIN DOMAIN-CONTAINING PROTEIN-RELATED"/>
    <property type="match status" value="1"/>
</dbReference>
<dbReference type="RefSeq" id="XP_040702110.1">
    <property type="nucleotide sequence ID" value="XM_040852341.1"/>
</dbReference>
<sequence>MRFTHLALPAALLVGAASADTANCWGKALHPTTESLKYAIKKMDEIASAPSTFYPGGAREDPKWLWLPVNHCEEVACYKGAQVRWCNDDTEKFRWMPIQYVVDGVRVLLRECRAVHDGEIVAGGMLTHPDKWSITVQAEDACKGKK</sequence>
<protein>
    <recommendedName>
        <fullName evidence="4">Ricin B lectin domain-containing protein</fullName>
    </recommendedName>
</protein>
<organism evidence="2 3">
    <name type="scientific">Aspergillus sydowii CBS 593.65</name>
    <dbReference type="NCBI Taxonomy" id="1036612"/>
    <lineage>
        <taxon>Eukaryota</taxon>
        <taxon>Fungi</taxon>
        <taxon>Dikarya</taxon>
        <taxon>Ascomycota</taxon>
        <taxon>Pezizomycotina</taxon>
        <taxon>Eurotiomycetes</taxon>
        <taxon>Eurotiomycetidae</taxon>
        <taxon>Eurotiales</taxon>
        <taxon>Aspergillaceae</taxon>
        <taxon>Aspergillus</taxon>
        <taxon>Aspergillus subgen. Nidulantes</taxon>
    </lineage>
</organism>
<accession>A0A1L9TFU1</accession>
<proteinExistence type="predicted"/>
<name>A0A1L9TFU1_9EURO</name>
<feature type="signal peptide" evidence="1">
    <location>
        <begin position="1"/>
        <end position="19"/>
    </location>
</feature>
<keyword evidence="3" id="KW-1185">Reference proteome</keyword>
<dbReference type="AlphaFoldDB" id="A0A1L9TFU1"/>
<dbReference type="GeneID" id="63768414"/>
<gene>
    <name evidence="2" type="ORF">ASPSYDRAFT_90479</name>
</gene>
<dbReference type="PANTHER" id="PTHR35605">
    <property type="entry name" value="ECP2 EFFECTOR PROTEIN DOMAIN-CONTAINING PROTEIN-RELATED"/>
    <property type="match status" value="1"/>
</dbReference>
<dbReference type="EMBL" id="KV878587">
    <property type="protein sequence ID" value="OJJ58304.1"/>
    <property type="molecule type" value="Genomic_DNA"/>
</dbReference>